<sequence length="120" mass="13698">MYAFDVARIGGCAGMICAGGICAVGDRRGRTDKTSSTNTRRRNSRRLDVRFQRGADGEGIRQRRYASGDGQVRKRQHSRRRRSTAANSSPEDDGGGRIQRSRMRMRAVRRREFEHARENR</sequence>
<gene>
    <name evidence="2" type="ORF">MARPO_3228s0001</name>
</gene>
<feature type="compositionally biased region" description="Basic residues" evidence="1">
    <location>
        <begin position="99"/>
        <end position="109"/>
    </location>
</feature>
<proteinExistence type="predicted"/>
<feature type="compositionally biased region" description="Basic and acidic residues" evidence="1">
    <location>
        <begin position="45"/>
        <end position="61"/>
    </location>
</feature>
<dbReference type="Proteomes" id="UP000244005">
    <property type="component" value="Unassembled WGS sequence"/>
</dbReference>
<dbReference type="AlphaFoldDB" id="A0A2R6VXG9"/>
<name>A0A2R6VXG9_MARPO</name>
<feature type="compositionally biased region" description="Basic and acidic residues" evidence="1">
    <location>
        <begin position="110"/>
        <end position="120"/>
    </location>
</feature>
<evidence type="ECO:0000256" key="1">
    <source>
        <dbReference type="SAM" id="MobiDB-lite"/>
    </source>
</evidence>
<evidence type="ECO:0000313" key="3">
    <source>
        <dbReference type="Proteomes" id="UP000244005"/>
    </source>
</evidence>
<dbReference type="EMBL" id="KZ774961">
    <property type="protein sequence ID" value="PTQ26301.1"/>
    <property type="molecule type" value="Genomic_DNA"/>
</dbReference>
<evidence type="ECO:0000313" key="2">
    <source>
        <dbReference type="EMBL" id="PTQ26301.1"/>
    </source>
</evidence>
<feature type="region of interest" description="Disordered" evidence="1">
    <location>
        <begin position="24"/>
        <end position="120"/>
    </location>
</feature>
<reference evidence="3" key="1">
    <citation type="journal article" date="2017" name="Cell">
        <title>Insights into land plant evolution garnered from the Marchantia polymorpha genome.</title>
        <authorList>
            <person name="Bowman J.L."/>
            <person name="Kohchi T."/>
            <person name="Yamato K.T."/>
            <person name="Jenkins J."/>
            <person name="Shu S."/>
            <person name="Ishizaki K."/>
            <person name="Yamaoka S."/>
            <person name="Nishihama R."/>
            <person name="Nakamura Y."/>
            <person name="Berger F."/>
            <person name="Adam C."/>
            <person name="Aki S.S."/>
            <person name="Althoff F."/>
            <person name="Araki T."/>
            <person name="Arteaga-Vazquez M.A."/>
            <person name="Balasubrmanian S."/>
            <person name="Barry K."/>
            <person name="Bauer D."/>
            <person name="Boehm C.R."/>
            <person name="Briginshaw L."/>
            <person name="Caballero-Perez J."/>
            <person name="Catarino B."/>
            <person name="Chen F."/>
            <person name="Chiyoda S."/>
            <person name="Chovatia M."/>
            <person name="Davies K.M."/>
            <person name="Delmans M."/>
            <person name="Demura T."/>
            <person name="Dierschke T."/>
            <person name="Dolan L."/>
            <person name="Dorantes-Acosta A.E."/>
            <person name="Eklund D.M."/>
            <person name="Florent S.N."/>
            <person name="Flores-Sandoval E."/>
            <person name="Fujiyama A."/>
            <person name="Fukuzawa H."/>
            <person name="Galik B."/>
            <person name="Grimanelli D."/>
            <person name="Grimwood J."/>
            <person name="Grossniklaus U."/>
            <person name="Hamada T."/>
            <person name="Haseloff J."/>
            <person name="Hetherington A.J."/>
            <person name="Higo A."/>
            <person name="Hirakawa Y."/>
            <person name="Hundley H.N."/>
            <person name="Ikeda Y."/>
            <person name="Inoue K."/>
            <person name="Inoue S.I."/>
            <person name="Ishida S."/>
            <person name="Jia Q."/>
            <person name="Kakita M."/>
            <person name="Kanazawa T."/>
            <person name="Kawai Y."/>
            <person name="Kawashima T."/>
            <person name="Kennedy M."/>
            <person name="Kinose K."/>
            <person name="Kinoshita T."/>
            <person name="Kohara Y."/>
            <person name="Koide E."/>
            <person name="Komatsu K."/>
            <person name="Kopischke S."/>
            <person name="Kubo M."/>
            <person name="Kyozuka J."/>
            <person name="Lagercrantz U."/>
            <person name="Lin S.S."/>
            <person name="Lindquist E."/>
            <person name="Lipzen A.M."/>
            <person name="Lu C.W."/>
            <person name="De Luna E."/>
            <person name="Martienssen R.A."/>
            <person name="Minamino N."/>
            <person name="Mizutani M."/>
            <person name="Mizutani M."/>
            <person name="Mochizuki N."/>
            <person name="Monte I."/>
            <person name="Mosher R."/>
            <person name="Nagasaki H."/>
            <person name="Nakagami H."/>
            <person name="Naramoto S."/>
            <person name="Nishitani K."/>
            <person name="Ohtani M."/>
            <person name="Okamoto T."/>
            <person name="Okumura M."/>
            <person name="Phillips J."/>
            <person name="Pollak B."/>
            <person name="Reinders A."/>
            <person name="Rovekamp M."/>
            <person name="Sano R."/>
            <person name="Sawa S."/>
            <person name="Schmid M.W."/>
            <person name="Shirakawa M."/>
            <person name="Solano R."/>
            <person name="Spunde A."/>
            <person name="Suetsugu N."/>
            <person name="Sugano S."/>
            <person name="Sugiyama A."/>
            <person name="Sun R."/>
            <person name="Suzuki Y."/>
            <person name="Takenaka M."/>
            <person name="Takezawa D."/>
            <person name="Tomogane H."/>
            <person name="Tsuzuki M."/>
            <person name="Ueda T."/>
            <person name="Umeda M."/>
            <person name="Ward J.M."/>
            <person name="Watanabe Y."/>
            <person name="Yazaki K."/>
            <person name="Yokoyama R."/>
            <person name="Yoshitake Y."/>
            <person name="Yotsui I."/>
            <person name="Zachgo S."/>
            <person name="Schmutz J."/>
        </authorList>
    </citation>
    <scope>NUCLEOTIDE SEQUENCE [LARGE SCALE GENOMIC DNA]</scope>
    <source>
        <strain evidence="3">Tak-1</strain>
    </source>
</reference>
<protein>
    <submittedName>
        <fullName evidence="2">Uncharacterized protein</fullName>
    </submittedName>
</protein>
<keyword evidence="3" id="KW-1185">Reference proteome</keyword>
<accession>A0A2R6VXG9</accession>
<organism evidence="2 3">
    <name type="scientific">Marchantia polymorpha</name>
    <name type="common">Common liverwort</name>
    <name type="synonym">Marchantia aquatica</name>
    <dbReference type="NCBI Taxonomy" id="3197"/>
    <lineage>
        <taxon>Eukaryota</taxon>
        <taxon>Viridiplantae</taxon>
        <taxon>Streptophyta</taxon>
        <taxon>Embryophyta</taxon>
        <taxon>Marchantiophyta</taxon>
        <taxon>Marchantiopsida</taxon>
        <taxon>Marchantiidae</taxon>
        <taxon>Marchantiales</taxon>
        <taxon>Marchantiaceae</taxon>
        <taxon>Marchantia</taxon>
    </lineage>
</organism>
<feature type="compositionally biased region" description="Basic residues" evidence="1">
    <location>
        <begin position="73"/>
        <end position="83"/>
    </location>
</feature>